<dbReference type="Proteomes" id="UP000708576">
    <property type="component" value="Unassembled WGS sequence"/>
</dbReference>
<accession>A0ABS5JPP3</accession>
<organism evidence="2 3">
    <name type="scientific">Carboxylicivirga linearis</name>
    <dbReference type="NCBI Taxonomy" id="1628157"/>
    <lineage>
        <taxon>Bacteria</taxon>
        <taxon>Pseudomonadati</taxon>
        <taxon>Bacteroidota</taxon>
        <taxon>Bacteroidia</taxon>
        <taxon>Marinilabiliales</taxon>
        <taxon>Marinilabiliaceae</taxon>
        <taxon>Carboxylicivirga</taxon>
    </lineage>
</organism>
<evidence type="ECO:0000313" key="2">
    <source>
        <dbReference type="EMBL" id="MBS2096815.1"/>
    </source>
</evidence>
<reference evidence="2 3" key="1">
    <citation type="journal article" date="2015" name="Int. J. Syst. Evol. Microbiol.">
        <title>Carboxylicivirga linearis sp. nov., isolated from a sea cucumber culture pond.</title>
        <authorList>
            <person name="Wang F.Q."/>
            <person name="Zhou Y.X."/>
            <person name="Lin X.Z."/>
            <person name="Chen G.J."/>
            <person name="Du Z.J."/>
        </authorList>
    </citation>
    <scope>NUCLEOTIDE SEQUENCE [LARGE SCALE GENOMIC DNA]</scope>
    <source>
        <strain evidence="2 3">FB218</strain>
    </source>
</reference>
<protein>
    <recommendedName>
        <fullName evidence="1">STAS domain-containing protein</fullName>
    </recommendedName>
</protein>
<dbReference type="EMBL" id="JAGUCO010000001">
    <property type="protein sequence ID" value="MBS2096815.1"/>
    <property type="molecule type" value="Genomic_DNA"/>
</dbReference>
<keyword evidence="3" id="KW-1185">Reference proteome</keyword>
<dbReference type="InterPro" id="IPR002645">
    <property type="entry name" value="STAS_dom"/>
</dbReference>
<dbReference type="RefSeq" id="WP_212212277.1">
    <property type="nucleotide sequence ID" value="NZ_JAGUCO010000001.1"/>
</dbReference>
<evidence type="ECO:0000259" key="1">
    <source>
        <dbReference type="PROSITE" id="PS50801"/>
    </source>
</evidence>
<comment type="caution">
    <text evidence="2">The sequence shown here is derived from an EMBL/GenBank/DDBJ whole genome shotgun (WGS) entry which is preliminary data.</text>
</comment>
<feature type="domain" description="STAS" evidence="1">
    <location>
        <begin position="6"/>
        <end position="103"/>
    </location>
</feature>
<gene>
    <name evidence="2" type="ORF">KEM10_00910</name>
</gene>
<evidence type="ECO:0000313" key="3">
    <source>
        <dbReference type="Proteomes" id="UP000708576"/>
    </source>
</evidence>
<dbReference type="PROSITE" id="PS50801">
    <property type="entry name" value="STAS"/>
    <property type="match status" value="1"/>
</dbReference>
<sequence>MDNLPYNVIYEELPEKEILRFSGQLIINYIENITEAVKNKVSVSKDLDVQIDNPDSIDVTFIQLLLSIIKTFEANDKNVSVTSELKDELKTLIGNSGFSYVLN</sequence>
<proteinExistence type="predicted"/>
<name>A0ABS5JPP3_9BACT</name>